<dbReference type="GO" id="GO:0016491">
    <property type="term" value="F:oxidoreductase activity"/>
    <property type="evidence" value="ECO:0007669"/>
    <property type="project" value="UniProtKB-KW"/>
</dbReference>
<dbReference type="EMBL" id="JBHLXJ010000002">
    <property type="protein sequence ID" value="MFC0348617.1"/>
    <property type="molecule type" value="Genomic_DNA"/>
</dbReference>
<dbReference type="InterPro" id="IPR027056">
    <property type="entry name" value="Gluconate_2DH_su3"/>
</dbReference>
<reference evidence="1 2" key="1">
    <citation type="submission" date="2024-09" db="EMBL/GenBank/DDBJ databases">
        <authorList>
            <person name="Sun Q."/>
            <person name="Mori K."/>
        </authorList>
    </citation>
    <scope>NUCLEOTIDE SEQUENCE [LARGE SCALE GENOMIC DNA]</scope>
    <source>
        <strain evidence="1 2">CCM 8677</strain>
    </source>
</reference>
<evidence type="ECO:0000313" key="1">
    <source>
        <dbReference type="EMBL" id="MFC0348617.1"/>
    </source>
</evidence>
<dbReference type="Pfam" id="PF13618">
    <property type="entry name" value="Gluconate_2-dh3"/>
    <property type="match status" value="1"/>
</dbReference>
<dbReference type="Proteomes" id="UP001589844">
    <property type="component" value="Unassembled WGS sequence"/>
</dbReference>
<dbReference type="EC" id="1.-.-.-" evidence="1"/>
<keyword evidence="2" id="KW-1185">Reference proteome</keyword>
<sequence>MNRRELLQMVAAMTGVAVMGGEAFALNAEASLSTSTTANRSNIRFTARDINLLDEIAETIIPKTDTPGAKAAKVGRFMEIMVRDCYTVAQQEAFIDGLNKFPSLCLVQYQKSFFSMNAKQRHEMLVGMEKEAKTFNAGQSERDKERRHALETENKDNNFALQKEFENLPKHFYTMVKQLTLLGFFTSETGTTKTLRYVAVPGRYDGNVPYIKGQRAWG</sequence>
<organism evidence="1 2">
    <name type="scientific">Undibacterium danionis</name>
    <dbReference type="NCBI Taxonomy" id="1812100"/>
    <lineage>
        <taxon>Bacteria</taxon>
        <taxon>Pseudomonadati</taxon>
        <taxon>Pseudomonadota</taxon>
        <taxon>Betaproteobacteria</taxon>
        <taxon>Burkholderiales</taxon>
        <taxon>Oxalobacteraceae</taxon>
        <taxon>Undibacterium</taxon>
    </lineage>
</organism>
<proteinExistence type="predicted"/>
<accession>A0ABV6I9X2</accession>
<protein>
    <submittedName>
        <fullName evidence="1">Gluconate 2-dehydrogenase subunit 3 family protein</fullName>
        <ecNumber evidence="1">1.-.-.-</ecNumber>
    </submittedName>
</protein>
<comment type="caution">
    <text evidence="1">The sequence shown here is derived from an EMBL/GenBank/DDBJ whole genome shotgun (WGS) entry which is preliminary data.</text>
</comment>
<keyword evidence="1" id="KW-0560">Oxidoreductase</keyword>
<gene>
    <name evidence="1" type="ORF">ACFFJH_02265</name>
</gene>
<dbReference type="RefSeq" id="WP_390209739.1">
    <property type="nucleotide sequence ID" value="NZ_JBHLXJ010000002.1"/>
</dbReference>
<evidence type="ECO:0000313" key="2">
    <source>
        <dbReference type="Proteomes" id="UP001589844"/>
    </source>
</evidence>
<name>A0ABV6I9X2_9BURK</name>